<gene>
    <name evidence="2" type="ORF">DPMN_151765</name>
</gene>
<protein>
    <submittedName>
        <fullName evidence="2">Uncharacterized protein</fullName>
    </submittedName>
</protein>
<accession>A0A9D4FFN7</accession>
<evidence type="ECO:0000313" key="3">
    <source>
        <dbReference type="Proteomes" id="UP000828390"/>
    </source>
</evidence>
<keyword evidence="3" id="KW-1185">Reference proteome</keyword>
<proteinExistence type="predicted"/>
<evidence type="ECO:0000313" key="2">
    <source>
        <dbReference type="EMBL" id="KAH3798174.1"/>
    </source>
</evidence>
<name>A0A9D4FFN7_DREPO</name>
<comment type="caution">
    <text evidence="2">The sequence shown here is derived from an EMBL/GenBank/DDBJ whole genome shotgun (WGS) entry which is preliminary data.</text>
</comment>
<evidence type="ECO:0000256" key="1">
    <source>
        <dbReference type="SAM" id="Phobius"/>
    </source>
</evidence>
<reference evidence="2" key="1">
    <citation type="journal article" date="2019" name="bioRxiv">
        <title>The Genome of the Zebra Mussel, Dreissena polymorpha: A Resource for Invasive Species Research.</title>
        <authorList>
            <person name="McCartney M.A."/>
            <person name="Auch B."/>
            <person name="Kono T."/>
            <person name="Mallez S."/>
            <person name="Zhang Y."/>
            <person name="Obille A."/>
            <person name="Becker A."/>
            <person name="Abrahante J.E."/>
            <person name="Garbe J."/>
            <person name="Badalamenti J.P."/>
            <person name="Herman A."/>
            <person name="Mangelson H."/>
            <person name="Liachko I."/>
            <person name="Sullivan S."/>
            <person name="Sone E.D."/>
            <person name="Koren S."/>
            <person name="Silverstein K.A.T."/>
            <person name="Beckman K.B."/>
            <person name="Gohl D.M."/>
        </authorList>
    </citation>
    <scope>NUCLEOTIDE SEQUENCE</scope>
    <source>
        <strain evidence="2">Duluth1</strain>
        <tissue evidence="2">Whole animal</tissue>
    </source>
</reference>
<keyword evidence="1" id="KW-1133">Transmembrane helix</keyword>
<reference evidence="2" key="2">
    <citation type="submission" date="2020-11" db="EMBL/GenBank/DDBJ databases">
        <authorList>
            <person name="McCartney M.A."/>
            <person name="Auch B."/>
            <person name="Kono T."/>
            <person name="Mallez S."/>
            <person name="Becker A."/>
            <person name="Gohl D.M."/>
            <person name="Silverstein K.A.T."/>
            <person name="Koren S."/>
            <person name="Bechman K.B."/>
            <person name="Herman A."/>
            <person name="Abrahante J.E."/>
            <person name="Garbe J."/>
        </authorList>
    </citation>
    <scope>NUCLEOTIDE SEQUENCE</scope>
    <source>
        <strain evidence="2">Duluth1</strain>
        <tissue evidence="2">Whole animal</tissue>
    </source>
</reference>
<feature type="non-terminal residue" evidence="2">
    <location>
        <position position="61"/>
    </location>
</feature>
<organism evidence="2 3">
    <name type="scientific">Dreissena polymorpha</name>
    <name type="common">Zebra mussel</name>
    <name type="synonym">Mytilus polymorpha</name>
    <dbReference type="NCBI Taxonomy" id="45954"/>
    <lineage>
        <taxon>Eukaryota</taxon>
        <taxon>Metazoa</taxon>
        <taxon>Spiralia</taxon>
        <taxon>Lophotrochozoa</taxon>
        <taxon>Mollusca</taxon>
        <taxon>Bivalvia</taxon>
        <taxon>Autobranchia</taxon>
        <taxon>Heteroconchia</taxon>
        <taxon>Euheterodonta</taxon>
        <taxon>Imparidentia</taxon>
        <taxon>Neoheterodontei</taxon>
        <taxon>Myida</taxon>
        <taxon>Dreissenoidea</taxon>
        <taxon>Dreissenidae</taxon>
        <taxon>Dreissena</taxon>
    </lineage>
</organism>
<dbReference type="EMBL" id="JAIWYP010000007">
    <property type="protein sequence ID" value="KAH3798174.1"/>
    <property type="molecule type" value="Genomic_DNA"/>
</dbReference>
<feature type="transmembrane region" description="Helical" evidence="1">
    <location>
        <begin position="12"/>
        <end position="35"/>
    </location>
</feature>
<keyword evidence="1" id="KW-0472">Membrane</keyword>
<dbReference type="Proteomes" id="UP000828390">
    <property type="component" value="Unassembled WGS sequence"/>
</dbReference>
<keyword evidence="1" id="KW-0812">Transmembrane</keyword>
<dbReference type="AlphaFoldDB" id="A0A9D4FFN7"/>
<sequence length="61" mass="6614">NGSYNAKFATALMIQVLGLGLITVLDIMKAVAILHRNTPTLKPLRIVCGKPLAADRAFVFF</sequence>